<evidence type="ECO:0000256" key="1">
    <source>
        <dbReference type="SAM" id="MobiDB-lite"/>
    </source>
</evidence>
<comment type="caution">
    <text evidence="2">The sequence shown here is derived from an EMBL/GenBank/DDBJ whole genome shotgun (WGS) entry which is preliminary data.</text>
</comment>
<name>A0ABT5V8N0_9ACTO</name>
<feature type="region of interest" description="Disordered" evidence="1">
    <location>
        <begin position="152"/>
        <end position="171"/>
    </location>
</feature>
<evidence type="ECO:0000313" key="3">
    <source>
        <dbReference type="Proteomes" id="UP001219297"/>
    </source>
</evidence>
<accession>A0ABT5V8N0</accession>
<dbReference type="Proteomes" id="UP001219297">
    <property type="component" value="Unassembled WGS sequence"/>
</dbReference>
<dbReference type="EMBL" id="JARBHI010000030">
    <property type="protein sequence ID" value="MDE1657201.1"/>
    <property type="molecule type" value="Genomic_DNA"/>
</dbReference>
<keyword evidence="3" id="KW-1185">Reference proteome</keyword>
<evidence type="ECO:0000313" key="2">
    <source>
        <dbReference type="EMBL" id="MDE1657201.1"/>
    </source>
</evidence>
<protein>
    <submittedName>
        <fullName evidence="2">Uncharacterized protein</fullName>
    </submittedName>
</protein>
<dbReference type="RefSeq" id="WP_274736496.1">
    <property type="nucleotide sequence ID" value="NZ_CAUPIE010000010.1"/>
</dbReference>
<organism evidence="2 3">
    <name type="scientific">Actinotignum sanguinis</name>
    <dbReference type="NCBI Taxonomy" id="1445614"/>
    <lineage>
        <taxon>Bacteria</taxon>
        <taxon>Bacillati</taxon>
        <taxon>Actinomycetota</taxon>
        <taxon>Actinomycetes</taxon>
        <taxon>Actinomycetales</taxon>
        <taxon>Actinomycetaceae</taxon>
        <taxon>Actinotignum</taxon>
    </lineage>
</organism>
<sequence length="171" mass="19329">MYYLDTSSKLTTHDVRYAVRQAVIKAGLESLEKQGLNETDYDMDDVVGKLTSDADAVFEAWTARIITAAREDLAGQMLSRLSRKSEEYDRKVGAAYEEYEEAREETDTYRHDENGSVWDAYATYQHARGMDLACEKHKTYIREILAKAPSLADLTIPDDQPSNSGSEEKGE</sequence>
<reference evidence="2 3" key="1">
    <citation type="submission" date="2023-02" db="EMBL/GenBank/DDBJ databases">
        <title>Defining the Infant Male Urobiome and Moving Towards Mechanisms in Urobiome Research.</title>
        <authorList>
            <person name="Reasoner S."/>
            <person name="Flores V."/>
            <person name="Van Horn G."/>
            <person name="Morales G."/>
            <person name="Peard L."/>
            <person name="Abelson B."/>
            <person name="Manuel C."/>
            <person name="Lee J."/>
            <person name="Baker B."/>
            <person name="Williams T."/>
            <person name="Schmitz J."/>
            <person name="Clayton D."/>
            <person name="Hadjifrangiskou M."/>
        </authorList>
    </citation>
    <scope>NUCLEOTIDE SEQUENCE [LARGE SCALE GENOMIC DNA]</scope>
    <source>
        <strain evidence="2 3">AS1053</strain>
    </source>
</reference>
<proteinExistence type="predicted"/>
<gene>
    <name evidence="2" type="ORF">PWJ81_08995</name>
</gene>